<evidence type="ECO:0000313" key="3">
    <source>
        <dbReference type="Proteomes" id="UP000503441"/>
    </source>
</evidence>
<keyword evidence="3" id="KW-1185">Reference proteome</keyword>
<dbReference type="RefSeq" id="WP_166331561.1">
    <property type="nucleotide sequence ID" value="NZ_CP049933.1"/>
</dbReference>
<reference evidence="2 3" key="1">
    <citation type="submission" date="2020-03" db="EMBL/GenBank/DDBJ databases">
        <title>Leucobacter sp. nov., isolated from beetles.</title>
        <authorList>
            <person name="Hyun D.-W."/>
            <person name="Bae J.-W."/>
        </authorList>
    </citation>
    <scope>NUCLEOTIDE SEQUENCE [LARGE SCALE GENOMIC DNA]</scope>
    <source>
        <strain evidence="2 3">HDW9A</strain>
    </source>
</reference>
<dbReference type="InterPro" id="IPR029062">
    <property type="entry name" value="Class_I_gatase-like"/>
</dbReference>
<evidence type="ECO:0000259" key="1">
    <source>
        <dbReference type="Pfam" id="PF04230"/>
    </source>
</evidence>
<name>A0ABX6JYC4_9MICO</name>
<dbReference type="EMBL" id="CP049933">
    <property type="protein sequence ID" value="QIM19318.1"/>
    <property type="molecule type" value="Genomic_DNA"/>
</dbReference>
<proteinExistence type="predicted"/>
<feature type="domain" description="Polysaccharide pyruvyl transferase" evidence="1">
    <location>
        <begin position="12"/>
        <end position="260"/>
    </location>
</feature>
<keyword evidence="2" id="KW-0808">Transferase</keyword>
<dbReference type="SUPFAM" id="SSF52317">
    <property type="entry name" value="Class I glutamine amidotransferase-like"/>
    <property type="match status" value="1"/>
</dbReference>
<evidence type="ECO:0000313" key="2">
    <source>
        <dbReference type="EMBL" id="QIM19318.1"/>
    </source>
</evidence>
<accession>A0ABX6JYC4</accession>
<dbReference type="Proteomes" id="UP000503441">
    <property type="component" value="Chromosome"/>
</dbReference>
<sequence>MSVALTHGAKKNVGDYLIHSRARKLWKHLAPEVDLFSVPRWEAAALPLDAQSLILCGGPGFTPRMVEGVFPIVKTALERDIPISGLALGWQGLPKRNPGSFAMTARSVATLRSIANSGAPISVRDDVTQDIARQFGIDTIRTGCSAWYSIPDLGRTPLPTSESPQTIVYTTPAQPSNTRESIAIMRALRRKFRGARLIASFHRGIRPDVQTTKKQSAPLIAQAAAARVLGFEVRDVSYDLSKIDFYRESDLHIGYRVHAHLDYVSRRMPSILISEDGRGFGQTETLHGKNHVLWAGSKNLLERLDRRLTTEISGGWPSLAHAVDVIENSYPVMREVILTQAILGSRA</sequence>
<organism evidence="2 3">
    <name type="scientific">Leucobacter coleopterorum</name>
    <dbReference type="NCBI Taxonomy" id="2714933"/>
    <lineage>
        <taxon>Bacteria</taxon>
        <taxon>Bacillati</taxon>
        <taxon>Actinomycetota</taxon>
        <taxon>Actinomycetes</taxon>
        <taxon>Micrococcales</taxon>
        <taxon>Microbacteriaceae</taxon>
        <taxon>Leucobacter</taxon>
    </lineage>
</organism>
<dbReference type="GO" id="GO:0016740">
    <property type="term" value="F:transferase activity"/>
    <property type="evidence" value="ECO:0007669"/>
    <property type="project" value="UniProtKB-KW"/>
</dbReference>
<dbReference type="InterPro" id="IPR007345">
    <property type="entry name" value="Polysacch_pyruvyl_Trfase"/>
</dbReference>
<gene>
    <name evidence="2" type="ORF">G7066_13400</name>
</gene>
<dbReference type="Pfam" id="PF04230">
    <property type="entry name" value="PS_pyruv_trans"/>
    <property type="match status" value="1"/>
</dbReference>
<protein>
    <submittedName>
        <fullName evidence="2">Polysaccharide pyruvyl transferase family protein</fullName>
    </submittedName>
</protein>